<evidence type="ECO:0000313" key="15">
    <source>
        <dbReference type="Proteomes" id="UP000190852"/>
    </source>
</evidence>
<feature type="binding site" evidence="12">
    <location>
        <position position="115"/>
    </location>
    <ligand>
        <name>K(+)</name>
        <dbReference type="ChEBI" id="CHEBI:29103"/>
    </ligand>
</feature>
<keyword evidence="6" id="KW-0633">Potassium transport</keyword>
<feature type="transmembrane region" description="Helical" evidence="13">
    <location>
        <begin position="40"/>
        <end position="61"/>
    </location>
</feature>
<feature type="binding site" evidence="12">
    <location>
        <position position="319"/>
    </location>
    <ligand>
        <name>K(+)</name>
        <dbReference type="ChEBI" id="CHEBI:29103"/>
    </ligand>
</feature>
<dbReference type="GO" id="GO:0015379">
    <property type="term" value="F:potassium:chloride symporter activity"/>
    <property type="evidence" value="ECO:0007669"/>
    <property type="project" value="InterPro"/>
</dbReference>
<keyword evidence="4" id="KW-1003">Cell membrane</keyword>
<evidence type="ECO:0000256" key="13">
    <source>
        <dbReference type="SAM" id="Phobius"/>
    </source>
</evidence>
<feature type="transmembrane region" description="Helical" evidence="13">
    <location>
        <begin position="242"/>
        <end position="262"/>
    </location>
</feature>
<proteinExistence type="inferred from homology"/>
<keyword evidence="10" id="KW-0406">Ion transport</keyword>
<name>A0A1T5B222_9BACT</name>
<evidence type="ECO:0000313" key="14">
    <source>
        <dbReference type="EMBL" id="SKB40923.1"/>
    </source>
</evidence>
<comment type="similarity">
    <text evidence="2">Belongs to the TrkH potassium transport family.</text>
</comment>
<evidence type="ECO:0000256" key="6">
    <source>
        <dbReference type="ARBA" id="ARBA00022538"/>
    </source>
</evidence>
<evidence type="ECO:0000256" key="1">
    <source>
        <dbReference type="ARBA" id="ARBA00004429"/>
    </source>
</evidence>
<organism evidence="14 15">
    <name type="scientific">Parabacteroides chartae</name>
    <dbReference type="NCBI Taxonomy" id="1037355"/>
    <lineage>
        <taxon>Bacteria</taxon>
        <taxon>Pseudomonadati</taxon>
        <taxon>Bacteroidota</taxon>
        <taxon>Bacteroidia</taxon>
        <taxon>Bacteroidales</taxon>
        <taxon>Tannerellaceae</taxon>
        <taxon>Parabacteroides</taxon>
    </lineage>
</organism>
<evidence type="ECO:0000256" key="11">
    <source>
        <dbReference type="ARBA" id="ARBA00023136"/>
    </source>
</evidence>
<keyword evidence="5" id="KW-0997">Cell inner membrane</keyword>
<dbReference type="Proteomes" id="UP000190852">
    <property type="component" value="Unassembled WGS sequence"/>
</dbReference>
<feature type="transmembrane region" description="Helical" evidence="13">
    <location>
        <begin position="459"/>
        <end position="484"/>
    </location>
</feature>
<feature type="binding site" evidence="12">
    <location>
        <position position="223"/>
    </location>
    <ligand>
        <name>K(+)</name>
        <dbReference type="ChEBI" id="CHEBI:29103"/>
    </ligand>
</feature>
<feature type="binding site" evidence="12">
    <location>
        <position position="436"/>
    </location>
    <ligand>
        <name>K(+)</name>
        <dbReference type="ChEBI" id="CHEBI:29103"/>
    </ligand>
</feature>
<dbReference type="InterPro" id="IPR004772">
    <property type="entry name" value="TrkH"/>
</dbReference>
<accession>A0A1T5B222</accession>
<comment type="subcellular location">
    <subcellularLocation>
        <location evidence="1">Cell inner membrane</location>
        <topology evidence="1">Multi-pass membrane protein</topology>
    </subcellularLocation>
</comment>
<feature type="binding site" evidence="12">
    <location>
        <position position="114"/>
    </location>
    <ligand>
        <name>K(+)</name>
        <dbReference type="ChEBI" id="CHEBI:29103"/>
    </ligand>
</feature>
<feature type="transmembrane region" description="Helical" evidence="13">
    <location>
        <begin position="398"/>
        <end position="418"/>
    </location>
</feature>
<dbReference type="GO" id="GO:0005886">
    <property type="term" value="C:plasma membrane"/>
    <property type="evidence" value="ECO:0007669"/>
    <property type="project" value="UniProtKB-SubCell"/>
</dbReference>
<evidence type="ECO:0000256" key="4">
    <source>
        <dbReference type="ARBA" id="ARBA00022475"/>
    </source>
</evidence>
<dbReference type="GO" id="GO:0046872">
    <property type="term" value="F:metal ion binding"/>
    <property type="evidence" value="ECO:0007669"/>
    <property type="project" value="UniProtKB-KW"/>
</dbReference>
<sequence length="486" mass="54107">MSQLNIRFIFKMLGLMFILEFLFVLVAIAVAFYYKGDDVYPLSQTAGIMLALGLLFYLIGFKANERYAGRREGMITVALTWAVLSFLGMLPFYLGGYITNPADAYFETMSGYTTTGATILSDIEALPKGILFWRSLIQWQGGVGMIVFTVALMPIFGGGASELFDAESASITHDRFRPRITQVAKRLWGVYVLLTGILTLLLWAGPMDLFDAVCHSFTTLATGGYSTKNASVAYWNSPYVEYMITIFMFIGAINFTLIYFFFKGNFKKLFHDEELRWFFFIAVGAISIATSWVYFNGFETDFETSFRKATFQVMTCLTTTGFATADYVPWGPFFWLLALMLMIICGCAGSTTGGLKTGRFVILVKSLLSEFKKQTHPHAVIPVRMDGHAVPVDIVRRVLVFSFVYVFMIAVCCFLLTLNGVGFEEAIGGCVSCASNSGPGLGTIGPVSNYSGLPDFSKWVLSFLMMTGRLEIFTVLSLFLPGFWKQ</sequence>
<evidence type="ECO:0000256" key="10">
    <source>
        <dbReference type="ARBA" id="ARBA00023065"/>
    </source>
</evidence>
<reference evidence="15" key="1">
    <citation type="submission" date="2017-02" db="EMBL/GenBank/DDBJ databases">
        <authorList>
            <person name="Varghese N."/>
            <person name="Submissions S."/>
        </authorList>
    </citation>
    <scope>NUCLEOTIDE SEQUENCE [LARGE SCALE GENOMIC DNA]</scope>
    <source>
        <strain evidence="15">DSM 24967</strain>
    </source>
</reference>
<dbReference type="PANTHER" id="PTHR32024:SF2">
    <property type="entry name" value="TRK SYSTEM POTASSIUM UPTAKE PROTEIN TRKG-RELATED"/>
    <property type="match status" value="1"/>
</dbReference>
<dbReference type="RefSeq" id="WP_245832521.1">
    <property type="nucleotide sequence ID" value="NZ_FUYQ01000005.1"/>
</dbReference>
<feature type="transmembrane region" description="Helical" evidence="13">
    <location>
        <begin position="333"/>
        <end position="355"/>
    </location>
</feature>
<keyword evidence="15" id="KW-1185">Reference proteome</keyword>
<evidence type="ECO:0000256" key="3">
    <source>
        <dbReference type="ARBA" id="ARBA00022448"/>
    </source>
</evidence>
<dbReference type="EMBL" id="FUYQ01000005">
    <property type="protein sequence ID" value="SKB40923.1"/>
    <property type="molecule type" value="Genomic_DNA"/>
</dbReference>
<evidence type="ECO:0000256" key="5">
    <source>
        <dbReference type="ARBA" id="ARBA00022519"/>
    </source>
</evidence>
<keyword evidence="8 12" id="KW-0630">Potassium</keyword>
<feature type="transmembrane region" description="Helical" evidence="13">
    <location>
        <begin position="73"/>
        <end position="94"/>
    </location>
</feature>
<evidence type="ECO:0000256" key="9">
    <source>
        <dbReference type="ARBA" id="ARBA00022989"/>
    </source>
</evidence>
<dbReference type="PIRSF" id="PIRSF006247">
    <property type="entry name" value="TrkH"/>
    <property type="match status" value="1"/>
</dbReference>
<feature type="transmembrane region" description="Helical" evidence="13">
    <location>
        <begin position="12"/>
        <end position="34"/>
    </location>
</feature>
<dbReference type="PANTHER" id="PTHR32024">
    <property type="entry name" value="TRK SYSTEM POTASSIUM UPTAKE PROTEIN TRKG-RELATED"/>
    <property type="match status" value="1"/>
</dbReference>
<evidence type="ECO:0000256" key="12">
    <source>
        <dbReference type="PIRSR" id="PIRSR006247-1"/>
    </source>
</evidence>
<gene>
    <name evidence="14" type="ORF">SAMN05660349_00990</name>
</gene>
<dbReference type="Pfam" id="PF02386">
    <property type="entry name" value="TrkH"/>
    <property type="match status" value="1"/>
</dbReference>
<dbReference type="InterPro" id="IPR003445">
    <property type="entry name" value="Cat_transpt"/>
</dbReference>
<dbReference type="AlphaFoldDB" id="A0A1T5B222"/>
<keyword evidence="7 13" id="KW-0812">Transmembrane</keyword>
<keyword evidence="12" id="KW-0479">Metal-binding</keyword>
<protein>
    <submittedName>
        <fullName evidence="14">Trk system potassium uptake protein TrkH</fullName>
    </submittedName>
</protein>
<feature type="binding site" evidence="12">
    <location>
        <position position="320"/>
    </location>
    <ligand>
        <name>K(+)</name>
        <dbReference type="ChEBI" id="CHEBI:29103"/>
    </ligand>
</feature>
<feature type="transmembrane region" description="Helical" evidence="13">
    <location>
        <begin position="143"/>
        <end position="166"/>
    </location>
</feature>
<feature type="transmembrane region" description="Helical" evidence="13">
    <location>
        <begin position="187"/>
        <end position="205"/>
    </location>
</feature>
<keyword evidence="3" id="KW-0813">Transport</keyword>
<evidence type="ECO:0000256" key="2">
    <source>
        <dbReference type="ARBA" id="ARBA00009137"/>
    </source>
</evidence>
<feature type="transmembrane region" description="Helical" evidence="13">
    <location>
        <begin position="274"/>
        <end position="295"/>
    </location>
</feature>
<evidence type="ECO:0000256" key="8">
    <source>
        <dbReference type="ARBA" id="ARBA00022958"/>
    </source>
</evidence>
<keyword evidence="11 13" id="KW-0472">Membrane</keyword>
<keyword evidence="9 13" id="KW-1133">Transmembrane helix</keyword>
<evidence type="ECO:0000256" key="7">
    <source>
        <dbReference type="ARBA" id="ARBA00022692"/>
    </source>
</evidence>